<name>A0ABY9DDD9_VITVI</name>
<accession>A0ABY9DDD9</accession>
<evidence type="ECO:0000313" key="1">
    <source>
        <dbReference type="EMBL" id="WKA04739.1"/>
    </source>
</evidence>
<dbReference type="EMBL" id="CP126662">
    <property type="protein sequence ID" value="WKA04739.1"/>
    <property type="molecule type" value="Genomic_DNA"/>
</dbReference>
<dbReference type="Proteomes" id="UP001227230">
    <property type="component" value="Chromosome 15"/>
</dbReference>
<proteinExistence type="predicted"/>
<sequence>MHDLWSIQASSLLVSASLHQQWASLNYHMLKGRGDTFLGQGLEFGAVLNIKIIEEGETFQHILGAKGLKAGPATDGQTFNRFGESFMRQCQEAGAALNRQ</sequence>
<evidence type="ECO:0000313" key="2">
    <source>
        <dbReference type="Proteomes" id="UP001227230"/>
    </source>
</evidence>
<organism evidence="1 2">
    <name type="scientific">Vitis vinifera</name>
    <name type="common">Grape</name>
    <dbReference type="NCBI Taxonomy" id="29760"/>
    <lineage>
        <taxon>Eukaryota</taxon>
        <taxon>Viridiplantae</taxon>
        <taxon>Streptophyta</taxon>
        <taxon>Embryophyta</taxon>
        <taxon>Tracheophyta</taxon>
        <taxon>Spermatophyta</taxon>
        <taxon>Magnoliopsida</taxon>
        <taxon>eudicotyledons</taxon>
        <taxon>Gunneridae</taxon>
        <taxon>Pentapetalae</taxon>
        <taxon>rosids</taxon>
        <taxon>Vitales</taxon>
        <taxon>Vitaceae</taxon>
        <taxon>Viteae</taxon>
        <taxon>Vitis</taxon>
    </lineage>
</organism>
<keyword evidence="2" id="KW-1185">Reference proteome</keyword>
<reference evidence="1 2" key="1">
    <citation type="journal article" date="2023" name="Hortic Res">
        <title>The complete reference genome for grapevine (Vitis vinifera L.) genetics and breeding.</title>
        <authorList>
            <person name="Shi X."/>
            <person name="Cao S."/>
            <person name="Wang X."/>
            <person name="Huang S."/>
            <person name="Wang Y."/>
            <person name="Liu Z."/>
            <person name="Liu W."/>
            <person name="Leng X."/>
            <person name="Peng Y."/>
            <person name="Wang N."/>
            <person name="Wang Y."/>
            <person name="Ma Z."/>
            <person name="Xu X."/>
            <person name="Zhang F."/>
            <person name="Xue H."/>
            <person name="Zhong H."/>
            <person name="Wang Y."/>
            <person name="Zhang K."/>
            <person name="Velt A."/>
            <person name="Avia K."/>
            <person name="Holtgrawe D."/>
            <person name="Grimplet J."/>
            <person name="Matus J.T."/>
            <person name="Ware D."/>
            <person name="Wu X."/>
            <person name="Wang H."/>
            <person name="Liu C."/>
            <person name="Fang Y."/>
            <person name="Rustenholz C."/>
            <person name="Cheng Z."/>
            <person name="Xiao H."/>
            <person name="Zhou Y."/>
        </authorList>
    </citation>
    <scope>NUCLEOTIDE SEQUENCE [LARGE SCALE GENOMIC DNA]</scope>
    <source>
        <strain evidence="2">cv. Pinot noir / PN40024</strain>
        <tissue evidence="1">Leaf</tissue>
    </source>
</reference>
<protein>
    <submittedName>
        <fullName evidence="1">Uncharacterized protein</fullName>
    </submittedName>
</protein>
<gene>
    <name evidence="1" type="ORF">VitviT2T_022748</name>
</gene>